<dbReference type="InterPro" id="IPR014048">
    <property type="entry name" value="MethylDNA_cys_MeTrfase_DNA-bd"/>
</dbReference>
<proteinExistence type="predicted"/>
<protein>
    <submittedName>
        <fullName evidence="8">MGMT family protein</fullName>
    </submittedName>
</protein>
<evidence type="ECO:0000256" key="3">
    <source>
        <dbReference type="ARBA" id="ARBA00022679"/>
    </source>
</evidence>
<evidence type="ECO:0000256" key="2">
    <source>
        <dbReference type="ARBA" id="ARBA00022603"/>
    </source>
</evidence>
<comment type="caution">
    <text evidence="8">The sequence shown here is derived from an EMBL/GenBank/DDBJ whole genome shotgun (WGS) entry which is preliminary data.</text>
</comment>
<dbReference type="InterPro" id="IPR036217">
    <property type="entry name" value="MethylDNA_cys_MeTrfase_DNAb"/>
</dbReference>
<evidence type="ECO:0000256" key="4">
    <source>
        <dbReference type="ARBA" id="ARBA00022763"/>
    </source>
</evidence>
<gene>
    <name evidence="8" type="ORF">ENO77_02380</name>
</gene>
<feature type="domain" description="Methylated-DNA-[protein]-cysteine S-methyltransferase DNA binding" evidence="7">
    <location>
        <begin position="2"/>
        <end position="67"/>
    </location>
</feature>
<dbReference type="InterPro" id="IPR036388">
    <property type="entry name" value="WH-like_DNA-bd_sf"/>
</dbReference>
<comment type="catalytic activity">
    <reaction evidence="6">
        <text>a 6-O-methyl-2'-deoxyguanosine in DNA + L-cysteinyl-[protein] = S-methyl-L-cysteinyl-[protein] + a 2'-deoxyguanosine in DNA</text>
        <dbReference type="Rhea" id="RHEA:24000"/>
        <dbReference type="Rhea" id="RHEA-COMP:10131"/>
        <dbReference type="Rhea" id="RHEA-COMP:10132"/>
        <dbReference type="Rhea" id="RHEA-COMP:11367"/>
        <dbReference type="Rhea" id="RHEA-COMP:11368"/>
        <dbReference type="ChEBI" id="CHEBI:29950"/>
        <dbReference type="ChEBI" id="CHEBI:82612"/>
        <dbReference type="ChEBI" id="CHEBI:85445"/>
        <dbReference type="ChEBI" id="CHEBI:85448"/>
        <dbReference type="EC" id="2.1.1.63"/>
    </reaction>
</comment>
<dbReference type="NCBIfam" id="TIGR00589">
    <property type="entry name" value="ogt"/>
    <property type="match status" value="1"/>
</dbReference>
<keyword evidence="4" id="KW-0227">DNA damage</keyword>
<evidence type="ECO:0000259" key="7">
    <source>
        <dbReference type="Pfam" id="PF01035"/>
    </source>
</evidence>
<dbReference type="AlphaFoldDB" id="A0A7C2ZV43"/>
<name>A0A7C2ZV43_9CREN</name>
<dbReference type="EMBL" id="DSGT01000007">
    <property type="protein sequence ID" value="HEW53005.1"/>
    <property type="molecule type" value="Genomic_DNA"/>
</dbReference>
<dbReference type="Pfam" id="PF01035">
    <property type="entry name" value="DNA_binding_1"/>
    <property type="match status" value="1"/>
</dbReference>
<evidence type="ECO:0000256" key="1">
    <source>
        <dbReference type="ARBA" id="ARBA00001286"/>
    </source>
</evidence>
<dbReference type="SUPFAM" id="SSF46767">
    <property type="entry name" value="Methylated DNA-protein cysteine methyltransferase, C-terminal domain"/>
    <property type="match status" value="1"/>
</dbReference>
<dbReference type="GO" id="GO:0006281">
    <property type="term" value="P:DNA repair"/>
    <property type="evidence" value="ECO:0007669"/>
    <property type="project" value="UniProtKB-KW"/>
</dbReference>
<dbReference type="PROSITE" id="PS00374">
    <property type="entry name" value="MGMT"/>
    <property type="match status" value="1"/>
</dbReference>
<dbReference type="PANTHER" id="PTHR10815">
    <property type="entry name" value="METHYLATED-DNA--PROTEIN-CYSTEINE METHYLTRANSFERASE"/>
    <property type="match status" value="1"/>
</dbReference>
<evidence type="ECO:0000313" key="8">
    <source>
        <dbReference type="EMBL" id="HEW53005.1"/>
    </source>
</evidence>
<sequence length="95" mass="10623">MGFATTYGDIAKVLGVSPRLVGKVLSENPSPIAIPCHRVVSSKGIGGYTIEGKKSLEFKKKLLRFEGYNDRRMFSLYQYLNVGRCSTKQNNIHEI</sequence>
<keyword evidence="3" id="KW-0808">Transferase</keyword>
<accession>A0A7C2ZV43</accession>
<evidence type="ECO:0000256" key="6">
    <source>
        <dbReference type="ARBA" id="ARBA00049348"/>
    </source>
</evidence>
<keyword evidence="2" id="KW-0489">Methyltransferase</keyword>
<dbReference type="InterPro" id="IPR001497">
    <property type="entry name" value="MethylDNA_cys_MeTrfase_AS"/>
</dbReference>
<dbReference type="CDD" id="cd06445">
    <property type="entry name" value="ATase"/>
    <property type="match status" value="1"/>
</dbReference>
<organism evidence="8">
    <name type="scientific">Ignisphaera aggregans</name>
    <dbReference type="NCBI Taxonomy" id="334771"/>
    <lineage>
        <taxon>Archaea</taxon>
        <taxon>Thermoproteota</taxon>
        <taxon>Thermoprotei</taxon>
        <taxon>Desulfurococcales</taxon>
        <taxon>Desulfurococcaceae</taxon>
        <taxon>Ignisphaera</taxon>
    </lineage>
</organism>
<reference evidence="8" key="1">
    <citation type="journal article" date="2020" name="mSystems">
        <title>Genome- and Community-Level Interaction Insights into Carbon Utilization and Element Cycling Functions of Hydrothermarchaeota in Hydrothermal Sediment.</title>
        <authorList>
            <person name="Zhou Z."/>
            <person name="Liu Y."/>
            <person name="Xu W."/>
            <person name="Pan J."/>
            <person name="Luo Z.H."/>
            <person name="Li M."/>
        </authorList>
    </citation>
    <scope>NUCLEOTIDE SEQUENCE [LARGE SCALE GENOMIC DNA]</scope>
    <source>
        <strain evidence="8">SpSt-16</strain>
    </source>
</reference>
<evidence type="ECO:0000256" key="5">
    <source>
        <dbReference type="ARBA" id="ARBA00023204"/>
    </source>
</evidence>
<dbReference type="PANTHER" id="PTHR10815:SF13">
    <property type="entry name" value="METHYLATED-DNA--PROTEIN-CYSTEINE METHYLTRANSFERASE"/>
    <property type="match status" value="1"/>
</dbReference>
<dbReference type="GO" id="GO:0003908">
    <property type="term" value="F:methylated-DNA-[protein]-cysteine S-methyltransferase activity"/>
    <property type="evidence" value="ECO:0007669"/>
    <property type="project" value="UniProtKB-EC"/>
</dbReference>
<dbReference type="Gene3D" id="1.10.10.10">
    <property type="entry name" value="Winged helix-like DNA-binding domain superfamily/Winged helix DNA-binding domain"/>
    <property type="match status" value="1"/>
</dbReference>
<keyword evidence="5" id="KW-0234">DNA repair</keyword>
<comment type="catalytic activity">
    <reaction evidence="1">
        <text>a 4-O-methyl-thymidine in DNA + L-cysteinyl-[protein] = a thymidine in DNA + S-methyl-L-cysteinyl-[protein]</text>
        <dbReference type="Rhea" id="RHEA:53428"/>
        <dbReference type="Rhea" id="RHEA-COMP:10131"/>
        <dbReference type="Rhea" id="RHEA-COMP:10132"/>
        <dbReference type="Rhea" id="RHEA-COMP:13555"/>
        <dbReference type="Rhea" id="RHEA-COMP:13556"/>
        <dbReference type="ChEBI" id="CHEBI:29950"/>
        <dbReference type="ChEBI" id="CHEBI:82612"/>
        <dbReference type="ChEBI" id="CHEBI:137386"/>
        <dbReference type="ChEBI" id="CHEBI:137387"/>
        <dbReference type="EC" id="2.1.1.63"/>
    </reaction>
</comment>
<dbReference type="GO" id="GO:0032259">
    <property type="term" value="P:methylation"/>
    <property type="evidence" value="ECO:0007669"/>
    <property type="project" value="UniProtKB-KW"/>
</dbReference>